<keyword evidence="2" id="KW-0677">Repeat</keyword>
<feature type="compositionally biased region" description="Low complexity" evidence="8">
    <location>
        <begin position="581"/>
        <end position="592"/>
    </location>
</feature>
<dbReference type="InterPro" id="IPR011990">
    <property type="entry name" value="TPR-like_helical_dom_sf"/>
</dbReference>
<feature type="compositionally biased region" description="Basic and acidic residues" evidence="8">
    <location>
        <begin position="662"/>
        <end position="678"/>
    </location>
</feature>
<dbReference type="Pfam" id="PF12895">
    <property type="entry name" value="ANAPC3"/>
    <property type="match status" value="1"/>
</dbReference>
<feature type="compositionally biased region" description="Polar residues" evidence="8">
    <location>
        <begin position="593"/>
        <end position="627"/>
    </location>
</feature>
<evidence type="ECO:0000256" key="2">
    <source>
        <dbReference type="ARBA" id="ARBA00022737"/>
    </source>
</evidence>
<feature type="compositionally biased region" description="Acidic residues" evidence="8">
    <location>
        <begin position="710"/>
        <end position="720"/>
    </location>
</feature>
<feature type="region of interest" description="Disordered" evidence="8">
    <location>
        <begin position="662"/>
        <end position="720"/>
    </location>
</feature>
<evidence type="ECO:0000256" key="5">
    <source>
        <dbReference type="ARBA" id="ARBA00022803"/>
    </source>
</evidence>
<protein>
    <submittedName>
        <fullName evidence="9">Cell division cycle protein 16 homolog</fullName>
    </submittedName>
</protein>
<keyword evidence="1 9" id="KW-0132">Cell division</keyword>
<dbReference type="GO" id="GO:0031145">
    <property type="term" value="P:anaphase-promoting complex-dependent catabolic process"/>
    <property type="evidence" value="ECO:0007669"/>
    <property type="project" value="TreeGrafter"/>
</dbReference>
<keyword evidence="4" id="KW-0833">Ubl conjugation pathway</keyword>
<dbReference type="GO" id="GO:0051301">
    <property type="term" value="P:cell division"/>
    <property type="evidence" value="ECO:0007669"/>
    <property type="project" value="UniProtKB-KW"/>
</dbReference>
<dbReference type="SMART" id="SM00028">
    <property type="entry name" value="TPR"/>
    <property type="match status" value="7"/>
</dbReference>
<accession>A0A6F9D834</accession>
<evidence type="ECO:0000256" key="8">
    <source>
        <dbReference type="SAM" id="MobiDB-lite"/>
    </source>
</evidence>
<gene>
    <name evidence="9" type="primary">Cdc16</name>
</gene>
<evidence type="ECO:0000256" key="7">
    <source>
        <dbReference type="PROSITE-ProRule" id="PRU00339"/>
    </source>
</evidence>
<evidence type="ECO:0000313" key="9">
    <source>
        <dbReference type="EMBL" id="CAB3229167.1"/>
    </source>
</evidence>
<dbReference type="Pfam" id="PF13424">
    <property type="entry name" value="TPR_12"/>
    <property type="match status" value="1"/>
</dbReference>
<sequence>MGDSQLDRIRGIVAKYVDQHQYESALFWADKATSLSNYHTRDVYCLAQCMYLLKQFERAALLITKRKLHQKQFAFRYLAAKCYASCKDWQVALDLLDLQQKDNPVGISKSFILEPEKIEGIPDDKDIIASVHLLKGDIYEAMDIREMAADCYKDALKADVFCYEAFEHLIGHHMLRADEEEDLINSLPFHKQCKTAEDHKLVQFLYNIKLKKYNKPGQFVIPSNVKQFTDNLDVRTSLAERHYYNCEFQTSHNISQRILKLDPYHNSCLTLQVALLVELGEPNMLFYLAHRLVNSYPELTISWYAVGCYYLLQKKQDLARRYLLKTTLLDKMYGPAWLAYGHSFAAENEHDQAMAAYFTSSQLMRGCHLPFLYIGLEYSVTNNTKLAEKFFSTALDICPDDPHVLHEMGVASYTNNNFQKALRYFTSALEQVQELGKEVMIEEWEPLLNNLGHVHRKLGNYSKSLEYHRHALMLVPQSADTYTAIGYVCSFMGDHMEAIEYLHKSLGLRRDDAFTASLLDAVVEQFAANDAPFYGAVDDVDSRSQYKQEDSLMEFADESSSGHFLRHRRQKLTQPTFSDASGESTTTPSPGTQHSFEFNSSRKTQQSVTPESGQSFVGITPPNLSTPVSRVPTLVNFGDPVSSRDVSLSAILRKESPPKEWIKDIEGAVDKDQGKKNDYSTPIPTVGSSQDSLTCDRQSFRGDLTLSTTDDMDLDESLES</sequence>
<dbReference type="PANTHER" id="PTHR12558:SF9">
    <property type="entry name" value="CELL DIVISION CYCLE PROTEIN 16 HOMOLOG"/>
    <property type="match status" value="1"/>
</dbReference>
<evidence type="ECO:0000256" key="6">
    <source>
        <dbReference type="ARBA" id="ARBA00023306"/>
    </source>
</evidence>
<evidence type="ECO:0000256" key="3">
    <source>
        <dbReference type="ARBA" id="ARBA00022776"/>
    </source>
</evidence>
<dbReference type="Gene3D" id="1.25.40.10">
    <property type="entry name" value="Tetratricopeptide repeat domain"/>
    <property type="match status" value="1"/>
</dbReference>
<dbReference type="EMBL" id="LR783752">
    <property type="protein sequence ID" value="CAB3229167.1"/>
    <property type="molecule type" value="mRNA"/>
</dbReference>
<organism evidence="9">
    <name type="scientific">Phallusia mammillata</name>
    <dbReference type="NCBI Taxonomy" id="59560"/>
    <lineage>
        <taxon>Eukaryota</taxon>
        <taxon>Metazoa</taxon>
        <taxon>Chordata</taxon>
        <taxon>Tunicata</taxon>
        <taxon>Ascidiacea</taxon>
        <taxon>Phlebobranchia</taxon>
        <taxon>Ascidiidae</taxon>
        <taxon>Phallusia</taxon>
    </lineage>
</organism>
<feature type="repeat" description="TPR" evidence="7">
    <location>
        <begin position="479"/>
        <end position="512"/>
    </location>
</feature>
<reference evidence="9" key="1">
    <citation type="submission" date="2020-04" db="EMBL/GenBank/DDBJ databases">
        <authorList>
            <person name="Neveu A P."/>
        </authorList>
    </citation>
    <scope>NUCLEOTIDE SEQUENCE</scope>
    <source>
        <tissue evidence="9">Whole embryo</tissue>
    </source>
</reference>
<feature type="region of interest" description="Disordered" evidence="8">
    <location>
        <begin position="573"/>
        <end position="627"/>
    </location>
</feature>
<dbReference type="GO" id="GO:0005737">
    <property type="term" value="C:cytoplasm"/>
    <property type="evidence" value="ECO:0007669"/>
    <property type="project" value="TreeGrafter"/>
</dbReference>
<keyword evidence="5 7" id="KW-0802">TPR repeat</keyword>
<keyword evidence="3" id="KW-0498">Mitosis</keyword>
<evidence type="ECO:0000256" key="1">
    <source>
        <dbReference type="ARBA" id="ARBA00022618"/>
    </source>
</evidence>
<dbReference type="PANTHER" id="PTHR12558">
    <property type="entry name" value="CELL DIVISION CYCLE 16,23,27"/>
    <property type="match status" value="1"/>
</dbReference>
<dbReference type="AlphaFoldDB" id="A0A6F9D834"/>
<dbReference type="GO" id="GO:0005680">
    <property type="term" value="C:anaphase-promoting complex"/>
    <property type="evidence" value="ECO:0007669"/>
    <property type="project" value="TreeGrafter"/>
</dbReference>
<keyword evidence="6" id="KW-0131">Cell cycle</keyword>
<feature type="repeat" description="TPR" evidence="7">
    <location>
        <begin position="445"/>
        <end position="478"/>
    </location>
</feature>
<dbReference type="InterPro" id="IPR019734">
    <property type="entry name" value="TPR_rpt"/>
</dbReference>
<dbReference type="GO" id="GO:0045842">
    <property type="term" value="P:positive regulation of mitotic metaphase/anaphase transition"/>
    <property type="evidence" value="ECO:0007669"/>
    <property type="project" value="TreeGrafter"/>
</dbReference>
<dbReference type="PROSITE" id="PS50005">
    <property type="entry name" value="TPR"/>
    <property type="match status" value="2"/>
</dbReference>
<name>A0A6F9D834_9ASCI</name>
<dbReference type="SUPFAM" id="SSF48452">
    <property type="entry name" value="TPR-like"/>
    <property type="match status" value="3"/>
</dbReference>
<proteinExistence type="evidence at transcript level"/>
<dbReference type="GO" id="GO:0016567">
    <property type="term" value="P:protein ubiquitination"/>
    <property type="evidence" value="ECO:0007669"/>
    <property type="project" value="TreeGrafter"/>
</dbReference>
<evidence type="ECO:0000256" key="4">
    <source>
        <dbReference type="ARBA" id="ARBA00022786"/>
    </source>
</evidence>
<feature type="compositionally biased region" description="Polar residues" evidence="8">
    <location>
        <begin position="679"/>
        <end position="697"/>
    </location>
</feature>